<feature type="region of interest" description="Disordered" evidence="1">
    <location>
        <begin position="225"/>
        <end position="249"/>
    </location>
</feature>
<evidence type="ECO:0000313" key="4">
    <source>
        <dbReference type="Proteomes" id="UP000501387"/>
    </source>
</evidence>
<organism evidence="3 4">
    <name type="scientific">Leucobacter insecticola</name>
    <dbReference type="NCBI Taxonomy" id="2714934"/>
    <lineage>
        <taxon>Bacteria</taxon>
        <taxon>Bacillati</taxon>
        <taxon>Actinomycetota</taxon>
        <taxon>Actinomycetes</taxon>
        <taxon>Micrococcales</taxon>
        <taxon>Microbacteriaceae</taxon>
        <taxon>Leucobacter</taxon>
    </lineage>
</organism>
<evidence type="ECO:0000256" key="1">
    <source>
        <dbReference type="SAM" id="MobiDB-lite"/>
    </source>
</evidence>
<evidence type="ECO:0008006" key="5">
    <source>
        <dbReference type="Google" id="ProtNLM"/>
    </source>
</evidence>
<keyword evidence="2" id="KW-0472">Membrane</keyword>
<sequence length="299" mass="29973">MFAGWTLLGNEYDFTTPVTADIELVASWVPIPEADLAAPDVSYVYGQVKPFRVLIEDAAAGSEVALRVGGIDLGSSAVAAGVATFTPSAHLGLDAGTHTITAIYTDASQNPAVVKTAEGTLTVLKDATNTTLDATVASRDGGKAVLSVSGVVTSTVGTIPVGSVTLMVNGSAYPEPFTVNASGEYSGEVTVSVPADADTVALSAAYSGGTNYQRSEVQQTLALPAIQGPGDPQDVPSTPKNKGAGPSALSNTGAAGNSILWLVGLAVVGGGVSLLLIRRGRKSRAAAAETAVAAPTEDG</sequence>
<protein>
    <recommendedName>
        <fullName evidence="5">LPXTG cell wall anchor domain-containing protein</fullName>
    </recommendedName>
</protein>
<keyword evidence="4" id="KW-1185">Reference proteome</keyword>
<accession>A0A6G8FM34</accession>
<keyword evidence="2" id="KW-1133">Transmembrane helix</keyword>
<gene>
    <name evidence="3" type="ORF">G7067_11735</name>
</gene>
<dbReference type="GO" id="GO:0005975">
    <property type="term" value="P:carbohydrate metabolic process"/>
    <property type="evidence" value="ECO:0007669"/>
    <property type="project" value="UniProtKB-ARBA"/>
</dbReference>
<feature type="transmembrane region" description="Helical" evidence="2">
    <location>
        <begin position="259"/>
        <end position="277"/>
    </location>
</feature>
<evidence type="ECO:0000313" key="3">
    <source>
        <dbReference type="EMBL" id="QIM17457.1"/>
    </source>
</evidence>
<dbReference type="InterPro" id="IPR013783">
    <property type="entry name" value="Ig-like_fold"/>
</dbReference>
<dbReference type="AlphaFoldDB" id="A0A6G8FM34"/>
<name>A0A6G8FM34_9MICO</name>
<evidence type="ECO:0000256" key="2">
    <source>
        <dbReference type="SAM" id="Phobius"/>
    </source>
</evidence>
<dbReference type="Proteomes" id="UP000501387">
    <property type="component" value="Chromosome"/>
</dbReference>
<dbReference type="RefSeq" id="WP_166326162.1">
    <property type="nucleotide sequence ID" value="NZ_CP049934.1"/>
</dbReference>
<dbReference type="EMBL" id="CP049934">
    <property type="protein sequence ID" value="QIM17457.1"/>
    <property type="molecule type" value="Genomic_DNA"/>
</dbReference>
<reference evidence="3 4" key="1">
    <citation type="submission" date="2020-03" db="EMBL/GenBank/DDBJ databases">
        <title>Leucobacter sp. nov., isolated from beetles.</title>
        <authorList>
            <person name="Hyun D.-W."/>
            <person name="Bae J.-W."/>
        </authorList>
    </citation>
    <scope>NUCLEOTIDE SEQUENCE [LARGE SCALE GENOMIC DNA]</scope>
    <source>
        <strain evidence="3 4">HDW9B</strain>
    </source>
</reference>
<proteinExistence type="predicted"/>
<dbReference type="Gene3D" id="2.60.40.10">
    <property type="entry name" value="Immunoglobulins"/>
    <property type="match status" value="1"/>
</dbReference>
<dbReference type="KEGG" id="lins:G7067_11735"/>
<keyword evidence="2" id="KW-0812">Transmembrane</keyword>